<protein>
    <submittedName>
        <fullName evidence="1">Uncharacterized protein</fullName>
    </submittedName>
</protein>
<evidence type="ECO:0000313" key="1">
    <source>
        <dbReference type="EMBL" id="ABU56935.1"/>
    </source>
</evidence>
<proteinExistence type="predicted"/>
<dbReference type="KEGG" id="rca:Rcas_0818"/>
<keyword evidence="2" id="KW-1185">Reference proteome</keyword>
<sequence length="80" mass="8799">MLPALGSVPPNHRLTAMVNRLLDEELARLSGDQESFPSSLPPSARAAIIEIAMRTLERLNWETCQSSAGMPVVRQRNGSR</sequence>
<evidence type="ECO:0000313" key="2">
    <source>
        <dbReference type="Proteomes" id="UP000000263"/>
    </source>
</evidence>
<dbReference type="EMBL" id="CP000804">
    <property type="protein sequence ID" value="ABU56935.1"/>
    <property type="molecule type" value="Genomic_DNA"/>
</dbReference>
<accession>A7NHI8</accession>
<dbReference type="AlphaFoldDB" id="A7NHI8"/>
<dbReference type="Proteomes" id="UP000000263">
    <property type="component" value="Chromosome"/>
</dbReference>
<dbReference type="STRING" id="383372.Rcas_0818"/>
<reference evidence="1 2" key="1">
    <citation type="submission" date="2007-08" db="EMBL/GenBank/DDBJ databases">
        <title>Complete sequence of Roseiflexus castenholzii DSM 13941.</title>
        <authorList>
            <consortium name="US DOE Joint Genome Institute"/>
            <person name="Copeland A."/>
            <person name="Lucas S."/>
            <person name="Lapidus A."/>
            <person name="Barry K."/>
            <person name="Glavina del Rio T."/>
            <person name="Dalin E."/>
            <person name="Tice H."/>
            <person name="Pitluck S."/>
            <person name="Thompson L.S."/>
            <person name="Brettin T."/>
            <person name="Bruce D."/>
            <person name="Detter J.C."/>
            <person name="Han C."/>
            <person name="Tapia R."/>
            <person name="Schmutz J."/>
            <person name="Larimer F."/>
            <person name="Land M."/>
            <person name="Hauser L."/>
            <person name="Kyrpides N."/>
            <person name="Mikhailova N."/>
            <person name="Bryant D.A."/>
            <person name="Hanada S."/>
            <person name="Tsukatani Y."/>
            <person name="Richardson P."/>
        </authorList>
    </citation>
    <scope>NUCLEOTIDE SEQUENCE [LARGE SCALE GENOMIC DNA]</scope>
    <source>
        <strain evidence="2">DSM 13941 / HLO8</strain>
    </source>
</reference>
<organism evidence="1 2">
    <name type="scientific">Roseiflexus castenholzii (strain DSM 13941 / HLO8)</name>
    <dbReference type="NCBI Taxonomy" id="383372"/>
    <lineage>
        <taxon>Bacteria</taxon>
        <taxon>Bacillati</taxon>
        <taxon>Chloroflexota</taxon>
        <taxon>Chloroflexia</taxon>
        <taxon>Chloroflexales</taxon>
        <taxon>Roseiflexineae</taxon>
        <taxon>Roseiflexaceae</taxon>
        <taxon>Roseiflexus</taxon>
    </lineage>
</organism>
<dbReference type="HOGENOM" id="CLU_2587508_0_0_0"/>
<name>A7NHI8_ROSCS</name>
<gene>
    <name evidence="1" type="ordered locus">Rcas_0818</name>
</gene>
<dbReference type="OrthoDB" id="9971346at2"/>
<dbReference type="RefSeq" id="WP_012119365.1">
    <property type="nucleotide sequence ID" value="NC_009767.1"/>
</dbReference>